<gene>
    <name evidence="1" type="ORF">C8A04DRAFT_28823</name>
</gene>
<evidence type="ECO:0000313" key="1">
    <source>
        <dbReference type="EMBL" id="KAK4143400.1"/>
    </source>
</evidence>
<evidence type="ECO:0000313" key="2">
    <source>
        <dbReference type="Proteomes" id="UP001302676"/>
    </source>
</evidence>
<dbReference type="GeneID" id="87817404"/>
<reference evidence="1" key="2">
    <citation type="submission" date="2023-05" db="EMBL/GenBank/DDBJ databases">
        <authorList>
            <consortium name="Lawrence Berkeley National Laboratory"/>
            <person name="Steindorff A."/>
            <person name="Hensen N."/>
            <person name="Bonometti L."/>
            <person name="Westerberg I."/>
            <person name="Brannstrom I.O."/>
            <person name="Guillou S."/>
            <person name="Cros-Aarteil S."/>
            <person name="Calhoun S."/>
            <person name="Haridas S."/>
            <person name="Kuo A."/>
            <person name="Mondo S."/>
            <person name="Pangilinan J."/>
            <person name="Riley R."/>
            <person name="Labutti K."/>
            <person name="Andreopoulos B."/>
            <person name="Lipzen A."/>
            <person name="Chen C."/>
            <person name="Yanf M."/>
            <person name="Daum C."/>
            <person name="Ng V."/>
            <person name="Clum A."/>
            <person name="Ohm R."/>
            <person name="Martin F."/>
            <person name="Silar P."/>
            <person name="Natvig D."/>
            <person name="Lalanne C."/>
            <person name="Gautier V."/>
            <person name="Ament-Velasquez S.L."/>
            <person name="Kruys A."/>
            <person name="Hutchinson M.I."/>
            <person name="Powell A.J."/>
            <person name="Barry K."/>
            <person name="Miller A.N."/>
            <person name="Grigoriev I.V."/>
            <person name="Debuchy R."/>
            <person name="Gladieux P."/>
            <person name="Thoren M.H."/>
            <person name="Johannesson H."/>
        </authorList>
    </citation>
    <scope>NUCLEOTIDE SEQUENCE</scope>
    <source>
        <strain evidence="1">CBS 141.50</strain>
    </source>
</reference>
<dbReference type="EMBL" id="MU853586">
    <property type="protein sequence ID" value="KAK4143400.1"/>
    <property type="molecule type" value="Genomic_DNA"/>
</dbReference>
<accession>A0AAN6V3K0</accession>
<protein>
    <submittedName>
        <fullName evidence="1">Uncharacterized protein</fullName>
    </submittedName>
</protein>
<dbReference type="Proteomes" id="UP001302676">
    <property type="component" value="Unassembled WGS sequence"/>
</dbReference>
<reference evidence="1" key="1">
    <citation type="journal article" date="2023" name="Mol. Phylogenet. Evol.">
        <title>Genome-scale phylogeny and comparative genomics of the fungal order Sordariales.</title>
        <authorList>
            <person name="Hensen N."/>
            <person name="Bonometti L."/>
            <person name="Westerberg I."/>
            <person name="Brannstrom I.O."/>
            <person name="Guillou S."/>
            <person name="Cros-Aarteil S."/>
            <person name="Calhoun S."/>
            <person name="Haridas S."/>
            <person name="Kuo A."/>
            <person name="Mondo S."/>
            <person name="Pangilinan J."/>
            <person name="Riley R."/>
            <person name="LaButti K."/>
            <person name="Andreopoulos B."/>
            <person name="Lipzen A."/>
            <person name="Chen C."/>
            <person name="Yan M."/>
            <person name="Daum C."/>
            <person name="Ng V."/>
            <person name="Clum A."/>
            <person name="Steindorff A."/>
            <person name="Ohm R.A."/>
            <person name="Martin F."/>
            <person name="Silar P."/>
            <person name="Natvig D.O."/>
            <person name="Lalanne C."/>
            <person name="Gautier V."/>
            <person name="Ament-Velasquez S.L."/>
            <person name="Kruys A."/>
            <person name="Hutchinson M.I."/>
            <person name="Powell A.J."/>
            <person name="Barry K."/>
            <person name="Miller A.N."/>
            <person name="Grigoriev I.V."/>
            <person name="Debuchy R."/>
            <person name="Gladieux P."/>
            <person name="Hiltunen Thoren M."/>
            <person name="Johannesson H."/>
        </authorList>
    </citation>
    <scope>NUCLEOTIDE SEQUENCE</scope>
    <source>
        <strain evidence="1">CBS 141.50</strain>
    </source>
</reference>
<proteinExistence type="predicted"/>
<sequence>MPYFHQICALCGCQILAAEPTGPVRWNNEFRAVYVRTIRTQDPVAFLTGVGKHTQPGSRTVHAPFDTQMHWSDDEFQPSTRNLISALDRNPVPQTDIPVGFLFHDACWRLFEEACKPRPIPLDRLAQVLISLPIYHPAGPNVLLDWGHNFGGAVALEPEDYAPWQWHREPPSPQHSNDGLHGLDAHATAIGHEKLNAVIVTNRGQILDLFRAPLPWGDVRVNSVEAAPGTVITGLYGTQSGSKIAALGAMTEKADE</sequence>
<comment type="caution">
    <text evidence="1">The sequence shown here is derived from an EMBL/GenBank/DDBJ whole genome shotgun (WGS) entry which is preliminary data.</text>
</comment>
<dbReference type="RefSeq" id="XP_062636771.1">
    <property type="nucleotide sequence ID" value="XM_062780791.1"/>
</dbReference>
<keyword evidence="2" id="KW-1185">Reference proteome</keyword>
<organism evidence="1 2">
    <name type="scientific">Dichotomopilus funicola</name>
    <dbReference type="NCBI Taxonomy" id="1934379"/>
    <lineage>
        <taxon>Eukaryota</taxon>
        <taxon>Fungi</taxon>
        <taxon>Dikarya</taxon>
        <taxon>Ascomycota</taxon>
        <taxon>Pezizomycotina</taxon>
        <taxon>Sordariomycetes</taxon>
        <taxon>Sordariomycetidae</taxon>
        <taxon>Sordariales</taxon>
        <taxon>Chaetomiaceae</taxon>
        <taxon>Dichotomopilus</taxon>
    </lineage>
</organism>
<dbReference type="AlphaFoldDB" id="A0AAN6V3K0"/>
<name>A0AAN6V3K0_9PEZI</name>